<sequence>MPSAQPEPMVTVFGTGPSAAAYGRGLRHYDIAHTFTDPALLGPEPDPNRLRRALRDSGDVVVTVPAAPQDLWWSTAALGAGRHCYEAENPYQDPEGLRELGRTARSRGLLAGTGPDTFLGSTVRGGQAALAEDVVGTVHGARVWFGGPDPEQSRASARSVVDAVLSLFGDVTVVESVPEPAGSPGDAARPVCRLHTARGPAVEVYAAEDDQTARGTLVLDGTGGQVRLNGLRHYDRPLHVRLHEDEPWRDLDLGMAPTTDQAGALFRGPGVHDLIRALDGGAFAANVDRAAAAAEATALLLAAIGTGATPAQASAAVHEGAA</sequence>
<reference evidence="2" key="1">
    <citation type="journal article" date="2019" name="Int. J. Syst. Evol. Microbiol.">
        <title>The Global Catalogue of Microorganisms (GCM) 10K type strain sequencing project: providing services to taxonomists for standard genome sequencing and annotation.</title>
        <authorList>
            <consortium name="The Broad Institute Genomics Platform"/>
            <consortium name="The Broad Institute Genome Sequencing Center for Infectious Disease"/>
            <person name="Wu L."/>
            <person name="Ma J."/>
        </authorList>
    </citation>
    <scope>NUCLEOTIDE SEQUENCE [LARGE SCALE GENOMIC DNA]</scope>
    <source>
        <strain evidence="2">JCM 4855</strain>
    </source>
</reference>
<protein>
    <recommendedName>
        <fullName evidence="3">Dehydrogenase</fullName>
    </recommendedName>
</protein>
<evidence type="ECO:0000313" key="1">
    <source>
        <dbReference type="EMBL" id="MFC7016131.1"/>
    </source>
</evidence>
<organism evidence="1 2">
    <name type="scientific">Streptomyces viridiviolaceus</name>
    <dbReference type="NCBI Taxonomy" id="68282"/>
    <lineage>
        <taxon>Bacteria</taxon>
        <taxon>Bacillati</taxon>
        <taxon>Actinomycetota</taxon>
        <taxon>Actinomycetes</taxon>
        <taxon>Kitasatosporales</taxon>
        <taxon>Streptomycetaceae</taxon>
        <taxon>Streptomyces</taxon>
    </lineage>
</organism>
<gene>
    <name evidence="1" type="ORF">ACFQMH_31445</name>
</gene>
<dbReference type="RefSeq" id="WP_189878835.1">
    <property type="nucleotide sequence ID" value="NZ_BMWA01000030.1"/>
</dbReference>
<evidence type="ECO:0000313" key="2">
    <source>
        <dbReference type="Proteomes" id="UP001596409"/>
    </source>
</evidence>
<comment type="caution">
    <text evidence="1">The sequence shown here is derived from an EMBL/GenBank/DDBJ whole genome shotgun (WGS) entry which is preliminary data.</text>
</comment>
<name>A0ABW2E7L5_9ACTN</name>
<dbReference type="EMBL" id="JBHSYM010000073">
    <property type="protein sequence ID" value="MFC7016131.1"/>
    <property type="molecule type" value="Genomic_DNA"/>
</dbReference>
<proteinExistence type="predicted"/>
<keyword evidence="2" id="KW-1185">Reference proteome</keyword>
<evidence type="ECO:0008006" key="3">
    <source>
        <dbReference type="Google" id="ProtNLM"/>
    </source>
</evidence>
<accession>A0ABW2E7L5</accession>
<dbReference type="Proteomes" id="UP001596409">
    <property type="component" value="Unassembled WGS sequence"/>
</dbReference>